<dbReference type="EMBL" id="UINC01054520">
    <property type="protein sequence ID" value="SVB72331.1"/>
    <property type="molecule type" value="Genomic_DNA"/>
</dbReference>
<sequence>MHAVIFEVQPKSDRKEEYFDIAESIRGDLEKIDGFISIERFNSTVNEGKILSLSFWKTESAIEEWRNQTAHKKAQSKGYNEVFSSYRLRVAEVIRDYTMVDREEAPQLPPAVTSDTPET</sequence>
<name>A0A382GDT5_9ZZZZ</name>
<protein>
    <recommendedName>
        <fullName evidence="1">ABM domain-containing protein</fullName>
    </recommendedName>
</protein>
<dbReference type="InterPro" id="IPR052936">
    <property type="entry name" value="Jasmonate_Hydroxylase-like"/>
</dbReference>
<dbReference type="PANTHER" id="PTHR37811:SF2">
    <property type="entry name" value="ABM DOMAIN-CONTAINING PROTEIN"/>
    <property type="match status" value="1"/>
</dbReference>
<dbReference type="Gene3D" id="3.30.70.100">
    <property type="match status" value="1"/>
</dbReference>
<dbReference type="AlphaFoldDB" id="A0A382GDT5"/>
<feature type="domain" description="ABM" evidence="1">
    <location>
        <begin position="2"/>
        <end position="91"/>
    </location>
</feature>
<dbReference type="InterPro" id="IPR011008">
    <property type="entry name" value="Dimeric_a/b-barrel"/>
</dbReference>
<dbReference type="PANTHER" id="PTHR37811">
    <property type="entry name" value="BLL5343 PROTEIN"/>
    <property type="match status" value="1"/>
</dbReference>
<evidence type="ECO:0000313" key="2">
    <source>
        <dbReference type="EMBL" id="SVB72331.1"/>
    </source>
</evidence>
<organism evidence="2">
    <name type="scientific">marine metagenome</name>
    <dbReference type="NCBI Taxonomy" id="408172"/>
    <lineage>
        <taxon>unclassified sequences</taxon>
        <taxon>metagenomes</taxon>
        <taxon>ecological metagenomes</taxon>
    </lineage>
</organism>
<proteinExistence type="predicted"/>
<dbReference type="PROSITE" id="PS51725">
    <property type="entry name" value="ABM"/>
    <property type="match status" value="1"/>
</dbReference>
<dbReference type="InterPro" id="IPR007138">
    <property type="entry name" value="ABM_dom"/>
</dbReference>
<accession>A0A382GDT5</accession>
<dbReference type="Pfam" id="PF03992">
    <property type="entry name" value="ABM"/>
    <property type="match status" value="1"/>
</dbReference>
<evidence type="ECO:0000259" key="1">
    <source>
        <dbReference type="PROSITE" id="PS51725"/>
    </source>
</evidence>
<dbReference type="SUPFAM" id="SSF54909">
    <property type="entry name" value="Dimeric alpha+beta barrel"/>
    <property type="match status" value="1"/>
</dbReference>
<reference evidence="2" key="1">
    <citation type="submission" date="2018-05" db="EMBL/GenBank/DDBJ databases">
        <authorList>
            <person name="Lanie J.A."/>
            <person name="Ng W.-L."/>
            <person name="Kazmierczak K.M."/>
            <person name="Andrzejewski T.M."/>
            <person name="Davidsen T.M."/>
            <person name="Wayne K.J."/>
            <person name="Tettelin H."/>
            <person name="Glass J.I."/>
            <person name="Rusch D."/>
            <person name="Podicherti R."/>
            <person name="Tsui H.-C.T."/>
            <person name="Winkler M.E."/>
        </authorList>
    </citation>
    <scope>NUCLEOTIDE SEQUENCE</scope>
</reference>
<gene>
    <name evidence="2" type="ORF">METZ01_LOCUS225185</name>
</gene>